<proteinExistence type="predicted"/>
<sequence length="191" mass="21706">MDTPLKSAKGRRAADPVPPFGYYSMARRQLEGARRIDLTYGDDARRKTDTCMQFLFGWSLEGYLKAYLAGQGVEQPALIRIVHNLEEALREAVARGLAFPWIGRVRLAVHHLHPGHRGLYYRYRPQHPDGTDKTFSLILPDLAFDALDALDEAVFLSIQEEINVDERRLGQAPTLAWRGVARPSEWRPRGP</sequence>
<organism evidence="1 2">
    <name type="scientific">Belnapia arida</name>
    <dbReference type="NCBI Taxonomy" id="2804533"/>
    <lineage>
        <taxon>Bacteria</taxon>
        <taxon>Pseudomonadati</taxon>
        <taxon>Pseudomonadota</taxon>
        <taxon>Alphaproteobacteria</taxon>
        <taxon>Acetobacterales</taxon>
        <taxon>Roseomonadaceae</taxon>
        <taxon>Belnapia</taxon>
    </lineage>
</organism>
<comment type="caution">
    <text evidence="1">The sequence shown here is derived from an EMBL/GenBank/DDBJ whole genome shotgun (WGS) entry which is preliminary data.</text>
</comment>
<protein>
    <recommendedName>
        <fullName evidence="3">HEPN domain-containing protein</fullName>
    </recommendedName>
</protein>
<reference evidence="1 2" key="1">
    <citation type="submission" date="2021-01" db="EMBL/GenBank/DDBJ databases">
        <title>Belnapia mucosa sp. nov. and Belnapia arida sp. nov., isolated from the Tabernas Desert (Almeria, Spain).</title>
        <authorList>
            <person name="Molina-Menor E."/>
            <person name="Vidal-Verdu A."/>
            <person name="Calonge A."/>
            <person name="Satari L."/>
            <person name="Pereto J."/>
            <person name="Porcar M."/>
        </authorList>
    </citation>
    <scope>NUCLEOTIDE SEQUENCE [LARGE SCALE GENOMIC DNA]</scope>
    <source>
        <strain evidence="1 2">T18</strain>
    </source>
</reference>
<dbReference type="EMBL" id="JAETWB010000096">
    <property type="protein sequence ID" value="MBL6082664.1"/>
    <property type="molecule type" value="Genomic_DNA"/>
</dbReference>
<evidence type="ECO:0000313" key="2">
    <source>
        <dbReference type="Proteomes" id="UP000660885"/>
    </source>
</evidence>
<name>A0ABS1UDD1_9PROT</name>
<dbReference type="RefSeq" id="WP_202835996.1">
    <property type="nucleotide sequence ID" value="NZ_JAETWB010000096.1"/>
</dbReference>
<evidence type="ECO:0000313" key="1">
    <source>
        <dbReference type="EMBL" id="MBL6082664.1"/>
    </source>
</evidence>
<evidence type="ECO:0008006" key="3">
    <source>
        <dbReference type="Google" id="ProtNLM"/>
    </source>
</evidence>
<accession>A0ABS1UDD1</accession>
<dbReference type="Proteomes" id="UP000660885">
    <property type="component" value="Unassembled WGS sequence"/>
</dbReference>
<gene>
    <name evidence="1" type="ORF">JMJ56_32390</name>
</gene>
<keyword evidence="2" id="KW-1185">Reference proteome</keyword>